<feature type="transmembrane region" description="Helical" evidence="5">
    <location>
        <begin position="131"/>
        <end position="148"/>
    </location>
</feature>
<evidence type="ECO:0000259" key="6">
    <source>
        <dbReference type="Pfam" id="PF03151"/>
    </source>
</evidence>
<dbReference type="Proteomes" id="UP000015101">
    <property type="component" value="Unassembled WGS sequence"/>
</dbReference>
<keyword evidence="3 5" id="KW-1133">Transmembrane helix</keyword>
<protein>
    <recommendedName>
        <fullName evidence="6">Sugar phosphate transporter domain-containing protein</fullName>
    </recommendedName>
</protein>
<feature type="transmembrane region" description="Helical" evidence="5">
    <location>
        <begin position="6"/>
        <end position="26"/>
    </location>
</feature>
<feature type="domain" description="Sugar phosphate transporter" evidence="6">
    <location>
        <begin position="13"/>
        <end position="300"/>
    </location>
</feature>
<dbReference type="EnsemblMetazoa" id="HelroT65661">
    <property type="protein sequence ID" value="HelroP65661"/>
    <property type="gene ID" value="HelroG65661"/>
</dbReference>
<reference evidence="8" key="3">
    <citation type="submission" date="2015-06" db="UniProtKB">
        <authorList>
            <consortium name="EnsemblMetazoa"/>
        </authorList>
    </citation>
    <scope>IDENTIFICATION</scope>
</reference>
<feature type="transmembrane region" description="Helical" evidence="5">
    <location>
        <begin position="38"/>
        <end position="60"/>
    </location>
</feature>
<feature type="transmembrane region" description="Helical" evidence="5">
    <location>
        <begin position="224"/>
        <end position="246"/>
    </location>
</feature>
<dbReference type="GO" id="GO:0005794">
    <property type="term" value="C:Golgi apparatus"/>
    <property type="evidence" value="ECO:0000318"/>
    <property type="project" value="GO_Central"/>
</dbReference>
<dbReference type="InterPro" id="IPR004853">
    <property type="entry name" value="Sugar_P_trans_dom"/>
</dbReference>
<dbReference type="HOGENOM" id="CLU_044894_1_0_1"/>
<feature type="transmembrane region" description="Helical" evidence="5">
    <location>
        <begin position="105"/>
        <end position="125"/>
    </location>
</feature>
<dbReference type="CTD" id="20213811"/>
<keyword evidence="4 5" id="KW-0472">Membrane</keyword>
<dbReference type="GO" id="GO:0005457">
    <property type="term" value="F:GDP-fucose transmembrane transporter activity"/>
    <property type="evidence" value="ECO:0000318"/>
    <property type="project" value="GO_Central"/>
</dbReference>
<feature type="transmembrane region" description="Helical" evidence="5">
    <location>
        <begin position="190"/>
        <end position="212"/>
    </location>
</feature>
<dbReference type="GeneID" id="20213811"/>
<dbReference type="GO" id="GO:0036085">
    <property type="term" value="P:GDP-fucose import into Golgi lumen"/>
    <property type="evidence" value="ECO:0000318"/>
    <property type="project" value="GO_Central"/>
</dbReference>
<name>T1FYB3_HELRO</name>
<evidence type="ECO:0000256" key="3">
    <source>
        <dbReference type="ARBA" id="ARBA00022989"/>
    </source>
</evidence>
<evidence type="ECO:0000256" key="5">
    <source>
        <dbReference type="SAM" id="Phobius"/>
    </source>
</evidence>
<reference evidence="9" key="1">
    <citation type="submission" date="2012-12" db="EMBL/GenBank/DDBJ databases">
        <authorList>
            <person name="Hellsten U."/>
            <person name="Grimwood J."/>
            <person name="Chapman J.A."/>
            <person name="Shapiro H."/>
            <person name="Aerts A."/>
            <person name="Otillar R.P."/>
            <person name="Terry A.Y."/>
            <person name="Boore J.L."/>
            <person name="Simakov O."/>
            <person name="Marletaz F."/>
            <person name="Cho S.-J."/>
            <person name="Edsinger-Gonzales E."/>
            <person name="Havlak P."/>
            <person name="Kuo D.-H."/>
            <person name="Larsson T."/>
            <person name="Lv J."/>
            <person name="Arendt D."/>
            <person name="Savage R."/>
            <person name="Osoegawa K."/>
            <person name="de Jong P."/>
            <person name="Lindberg D.R."/>
            <person name="Seaver E.C."/>
            <person name="Weisblat D.A."/>
            <person name="Putnam N.H."/>
            <person name="Grigoriev I.V."/>
            <person name="Rokhsar D.S."/>
        </authorList>
    </citation>
    <scope>NUCLEOTIDE SEQUENCE</scope>
</reference>
<keyword evidence="9" id="KW-1185">Reference proteome</keyword>
<evidence type="ECO:0000313" key="7">
    <source>
        <dbReference type="EMBL" id="ESO02565.1"/>
    </source>
</evidence>
<reference evidence="7 9" key="2">
    <citation type="journal article" date="2013" name="Nature">
        <title>Insights into bilaterian evolution from three spiralian genomes.</title>
        <authorList>
            <person name="Simakov O."/>
            <person name="Marletaz F."/>
            <person name="Cho S.J."/>
            <person name="Edsinger-Gonzales E."/>
            <person name="Havlak P."/>
            <person name="Hellsten U."/>
            <person name="Kuo D.H."/>
            <person name="Larsson T."/>
            <person name="Lv J."/>
            <person name="Arendt D."/>
            <person name="Savage R."/>
            <person name="Osoegawa K."/>
            <person name="de Jong P."/>
            <person name="Grimwood J."/>
            <person name="Chapman J.A."/>
            <person name="Shapiro H."/>
            <person name="Aerts A."/>
            <person name="Otillar R.P."/>
            <person name="Terry A.Y."/>
            <person name="Boore J.L."/>
            <person name="Grigoriev I.V."/>
            <person name="Lindberg D.R."/>
            <person name="Seaver E.C."/>
            <person name="Weisblat D.A."/>
            <person name="Putnam N.H."/>
            <person name="Rokhsar D.S."/>
        </authorList>
    </citation>
    <scope>NUCLEOTIDE SEQUENCE</scope>
</reference>
<organism evidence="8 9">
    <name type="scientific">Helobdella robusta</name>
    <name type="common">Californian leech</name>
    <dbReference type="NCBI Taxonomy" id="6412"/>
    <lineage>
        <taxon>Eukaryota</taxon>
        <taxon>Metazoa</taxon>
        <taxon>Spiralia</taxon>
        <taxon>Lophotrochozoa</taxon>
        <taxon>Annelida</taxon>
        <taxon>Clitellata</taxon>
        <taxon>Hirudinea</taxon>
        <taxon>Rhynchobdellida</taxon>
        <taxon>Glossiphoniidae</taxon>
        <taxon>Helobdella</taxon>
    </lineage>
</organism>
<dbReference type="GO" id="GO:0015297">
    <property type="term" value="F:antiporter activity"/>
    <property type="evidence" value="ECO:0000318"/>
    <property type="project" value="GO_Central"/>
</dbReference>
<dbReference type="GO" id="GO:0016020">
    <property type="term" value="C:membrane"/>
    <property type="evidence" value="ECO:0007669"/>
    <property type="project" value="UniProtKB-SubCell"/>
</dbReference>
<dbReference type="AlphaFoldDB" id="T1FYB3"/>
<dbReference type="InterPro" id="IPR050186">
    <property type="entry name" value="TPT_transporter"/>
</dbReference>
<dbReference type="OrthoDB" id="5547497at2759"/>
<comment type="subcellular location">
    <subcellularLocation>
        <location evidence="1">Membrane</location>
        <topology evidence="1">Multi-pass membrane protein</topology>
    </subcellularLocation>
</comment>
<dbReference type="eggNOG" id="KOG1442">
    <property type="taxonomic scope" value="Eukaryota"/>
</dbReference>
<proteinExistence type="predicted"/>
<dbReference type="FunCoup" id="T1FYB3">
    <property type="interactions" value="374"/>
</dbReference>
<accession>T1FYB3</accession>
<dbReference type="STRING" id="6412.T1FYB3"/>
<dbReference type="OMA" id="WWTSNIV"/>
<dbReference type="InParanoid" id="T1FYB3"/>
<evidence type="ECO:0000313" key="8">
    <source>
        <dbReference type="EnsemblMetazoa" id="HelroP65661"/>
    </source>
</evidence>
<dbReference type="PANTHER" id="PTHR11132">
    <property type="entry name" value="SOLUTE CARRIER FAMILY 35"/>
    <property type="match status" value="1"/>
</dbReference>
<dbReference type="SUPFAM" id="SSF103481">
    <property type="entry name" value="Multidrug resistance efflux transporter EmrE"/>
    <property type="match status" value="1"/>
</dbReference>
<dbReference type="Pfam" id="PF03151">
    <property type="entry name" value="TPT"/>
    <property type="match status" value="1"/>
</dbReference>
<evidence type="ECO:0000256" key="2">
    <source>
        <dbReference type="ARBA" id="ARBA00022692"/>
    </source>
</evidence>
<evidence type="ECO:0000313" key="9">
    <source>
        <dbReference type="Proteomes" id="UP000015101"/>
    </source>
</evidence>
<evidence type="ECO:0000256" key="4">
    <source>
        <dbReference type="ARBA" id="ARBA00023136"/>
    </source>
</evidence>
<dbReference type="EMBL" id="AMQM01000926">
    <property type="status" value="NOT_ANNOTATED_CDS"/>
    <property type="molecule type" value="Genomic_DNA"/>
</dbReference>
<feature type="transmembrane region" description="Helical" evidence="5">
    <location>
        <begin position="157"/>
        <end position="178"/>
    </location>
</feature>
<dbReference type="InterPro" id="IPR037185">
    <property type="entry name" value="EmrE-like"/>
</dbReference>
<evidence type="ECO:0000256" key="1">
    <source>
        <dbReference type="ARBA" id="ARBA00004141"/>
    </source>
</evidence>
<dbReference type="KEGG" id="hro:HELRODRAFT_65661"/>
<gene>
    <name evidence="8" type="primary">20213811</name>
    <name evidence="7" type="ORF">HELRODRAFT_65661</name>
</gene>
<keyword evidence="2 5" id="KW-0812">Transmembrane</keyword>
<feature type="transmembrane region" description="Helical" evidence="5">
    <location>
        <begin position="284"/>
        <end position="303"/>
    </location>
</feature>
<dbReference type="EMBL" id="KB096742">
    <property type="protein sequence ID" value="ESO02565.1"/>
    <property type="molecule type" value="Genomic_DNA"/>
</dbReference>
<feature type="transmembrane region" description="Helical" evidence="5">
    <location>
        <begin position="80"/>
        <end position="98"/>
    </location>
</feature>
<dbReference type="RefSeq" id="XP_009019973.1">
    <property type="nucleotide sequence ID" value="XM_009021725.1"/>
</dbReference>
<sequence>MAVFFILLTISRFVSISLVFLNKYLLSSSDVKLDAPLFITWFQCVVAVVICFFLSLAAKFFPNIITFPEFKIDFGIVKQVLPLSIIFVMMITCNNLCLKYVGVAFYYIVRSLTTVFNVILSYIILKQTTSGRAIACCGIIIAGFGLGVNQENAMGDLSIWGVIYGVGASLFVALNAIYTKKVLPAVDENIWRLSIYNNLNGCFLFLPLMIIAGEFPEVLKFPKLLDLTFWSFMALSGVFGFAIGYVTGLQIQVTSPLTHNISGTAKAAAQTVLATIYYHEVRDYLWWFSNGVVLFGSAAYTHVKRQEMKMKFEEDKKLVEEKIVKSDDVSDGCADAVVVGGDIGGGSKMVVLNV</sequence>